<dbReference type="RefSeq" id="XP_022730711.1">
    <property type="nucleotide sequence ID" value="XM_022874976.1"/>
</dbReference>
<organism evidence="2 3">
    <name type="scientific">Durio zibethinus</name>
    <name type="common">Durian</name>
    <dbReference type="NCBI Taxonomy" id="66656"/>
    <lineage>
        <taxon>Eukaryota</taxon>
        <taxon>Viridiplantae</taxon>
        <taxon>Streptophyta</taxon>
        <taxon>Embryophyta</taxon>
        <taxon>Tracheophyta</taxon>
        <taxon>Spermatophyta</taxon>
        <taxon>Magnoliopsida</taxon>
        <taxon>eudicotyledons</taxon>
        <taxon>Gunneridae</taxon>
        <taxon>Pentapetalae</taxon>
        <taxon>rosids</taxon>
        <taxon>malvids</taxon>
        <taxon>Malvales</taxon>
        <taxon>Malvaceae</taxon>
        <taxon>Helicteroideae</taxon>
        <taxon>Durio</taxon>
    </lineage>
</organism>
<reference evidence="3" key="1">
    <citation type="submission" date="2025-08" db="UniProtKB">
        <authorList>
            <consortium name="RefSeq"/>
        </authorList>
    </citation>
    <scope>IDENTIFICATION</scope>
    <source>
        <tissue evidence="3">Fruit stalk</tissue>
    </source>
</reference>
<dbReference type="Proteomes" id="UP000515121">
    <property type="component" value="Unplaced"/>
</dbReference>
<feature type="region of interest" description="Disordered" evidence="1">
    <location>
        <begin position="87"/>
        <end position="116"/>
    </location>
</feature>
<feature type="compositionally biased region" description="Basic and acidic residues" evidence="1">
    <location>
        <begin position="145"/>
        <end position="155"/>
    </location>
</feature>
<feature type="compositionally biased region" description="Basic and acidic residues" evidence="1">
    <location>
        <begin position="208"/>
        <end position="225"/>
    </location>
</feature>
<feature type="region of interest" description="Disordered" evidence="1">
    <location>
        <begin position="142"/>
        <end position="292"/>
    </location>
</feature>
<evidence type="ECO:0000256" key="1">
    <source>
        <dbReference type="SAM" id="MobiDB-lite"/>
    </source>
</evidence>
<dbReference type="KEGG" id="dzi:111285492"/>
<feature type="compositionally biased region" description="Basic and acidic residues" evidence="1">
    <location>
        <begin position="176"/>
        <end position="198"/>
    </location>
</feature>
<keyword evidence="2" id="KW-1185">Reference proteome</keyword>
<dbReference type="AlphaFoldDB" id="A0A6P5XS87"/>
<feature type="compositionally biased region" description="Polar residues" evidence="1">
    <location>
        <begin position="259"/>
        <end position="274"/>
    </location>
</feature>
<feature type="compositionally biased region" description="Polar residues" evidence="1">
    <location>
        <begin position="312"/>
        <end position="326"/>
    </location>
</feature>
<feature type="compositionally biased region" description="Basic and acidic residues" evidence="1">
    <location>
        <begin position="102"/>
        <end position="112"/>
    </location>
</feature>
<feature type="compositionally biased region" description="Basic and acidic residues" evidence="1">
    <location>
        <begin position="234"/>
        <end position="257"/>
    </location>
</feature>
<name>A0A6P5XS87_DURZI</name>
<dbReference type="PANTHER" id="PTHR33700">
    <property type="entry name" value="MYB-LIKE PROTEIN X"/>
    <property type="match status" value="1"/>
</dbReference>
<evidence type="ECO:0000313" key="3">
    <source>
        <dbReference type="RefSeq" id="XP_022730711.1"/>
    </source>
</evidence>
<protein>
    <submittedName>
        <fullName evidence="3">Uncharacterized protein LOC111285492</fullName>
    </submittedName>
</protein>
<dbReference type="PANTHER" id="PTHR33700:SF25">
    <property type="entry name" value="TRANSMEMBRANE PROTEIN"/>
    <property type="match status" value="1"/>
</dbReference>
<proteinExistence type="predicted"/>
<evidence type="ECO:0000313" key="2">
    <source>
        <dbReference type="Proteomes" id="UP000515121"/>
    </source>
</evidence>
<feature type="region of interest" description="Disordered" evidence="1">
    <location>
        <begin position="312"/>
        <end position="375"/>
    </location>
</feature>
<sequence length="375" mass="41390">MYFQSTGQNQRPRGFNVKQAFKFTLTLAVCIWLLYQFKHSNNEKDVGSLQSEGNSVMILGRKGDVELSDKGLYVSDLKDITLEAEGKQKDRGGGDDDLDGIVDEKGENESLDKGNQYIHGDVKTKVEEGKKMELEIPYNISANSEKIETEMRDNDNEVSSEDNSREGLQNSKRIVSKRDGLGDEQDQKSQNISDERGNKSGGNLVEQGDDKDLESYTKELQRDEETSIGALKQGKHDETGSSKENEDKNLGSKEITKHVNGTENATVLGSNEVANQLHGFRDENGVPQGGNDLVEFTLAKSRDGQAKNILHQETVSSLNHTSQITKGPQIEEGAPKSERNAADTETETQSKKEGSKSDAVLDVGIDSESKFQIQK</sequence>
<feature type="compositionally biased region" description="Basic and acidic residues" evidence="1">
    <location>
        <begin position="333"/>
        <end position="356"/>
    </location>
</feature>
<dbReference type="OrthoDB" id="1928179at2759"/>
<gene>
    <name evidence="3" type="primary">LOC111285492</name>
</gene>
<accession>A0A6P5XS87</accession>
<dbReference type="GeneID" id="111285492"/>